<dbReference type="AlphaFoldDB" id="A0A1D8UU93"/>
<dbReference type="STRING" id="153496.A0U89_08720"/>
<reference evidence="4 5" key="1">
    <citation type="journal article" date="2016" name="Microb. Cell Fact.">
        <title>Dissection of exopolysaccharide biosynthesis in Kozakia baliensis.</title>
        <authorList>
            <person name="Brandt J.U."/>
            <person name="Jakob F."/>
            <person name="Behr J."/>
            <person name="Geissler A.J."/>
            <person name="Vogel R.F."/>
        </authorList>
    </citation>
    <scope>NUCLEOTIDE SEQUENCE [LARGE SCALE GENOMIC DNA]</scope>
    <source>
        <strain evidence="4 5">DSM 14400</strain>
    </source>
</reference>
<dbReference type="SUPFAM" id="SSF53383">
    <property type="entry name" value="PLP-dependent transferases"/>
    <property type="match status" value="1"/>
</dbReference>
<dbReference type="InterPro" id="IPR036188">
    <property type="entry name" value="FAD/NAD-bd_sf"/>
</dbReference>
<dbReference type="GO" id="GO:0000271">
    <property type="term" value="P:polysaccharide biosynthetic process"/>
    <property type="evidence" value="ECO:0007669"/>
    <property type="project" value="TreeGrafter"/>
</dbReference>
<dbReference type="InterPro" id="IPR015421">
    <property type="entry name" value="PyrdxlP-dep_Trfase_major"/>
</dbReference>
<dbReference type="Proteomes" id="UP000179145">
    <property type="component" value="Chromosome"/>
</dbReference>
<accession>A0A1D8UU93</accession>
<keyword evidence="1 3" id="KW-0663">Pyridoxal phosphate</keyword>
<dbReference type="PANTHER" id="PTHR30244:SF9">
    <property type="entry name" value="PROTEIN RV3402C"/>
    <property type="match status" value="1"/>
</dbReference>
<dbReference type="PANTHER" id="PTHR30244">
    <property type="entry name" value="TRANSAMINASE"/>
    <property type="match status" value="1"/>
</dbReference>
<dbReference type="KEGG" id="kba:A0U89_08720"/>
<dbReference type="GO" id="GO:0008483">
    <property type="term" value="F:transaminase activity"/>
    <property type="evidence" value="ECO:0007669"/>
    <property type="project" value="TreeGrafter"/>
</dbReference>
<dbReference type="eggNOG" id="COG1249">
    <property type="taxonomic scope" value="Bacteria"/>
</dbReference>
<dbReference type="Gene3D" id="3.50.50.60">
    <property type="entry name" value="FAD/NAD(P)-binding domain"/>
    <property type="match status" value="1"/>
</dbReference>
<proteinExistence type="inferred from homology"/>
<evidence type="ECO:0000256" key="3">
    <source>
        <dbReference type="RuleBase" id="RU004508"/>
    </source>
</evidence>
<sequence>MFGGVGSCLTVCNATIGLMIAIKQAARVRANSSASPRYALMPAFTFAAAAQAALWAGYTPLFCDIDPATWAACPQSERRLIEKYHDSIDVIVPYATFGYNIDLNHYENLHRLTGAGIVVDAAASLGSLNGEGSNFGTGFKHPIVYSMHATKPFGIGEGGVIYCADPDVISTLREMGNFGFGAPRSATMPGLNSKLTEVAALVALERLDDIEELSTHRQALADIYRQELPEFLFQPQQGQRRAYQFMPTLIPDELDYPRAQLQSDLSDLGIKTANYFSPHLMEQPYFANQCKSDELSVTNQIAGKVISLPLWSDMNEELVREVASTIKKTINTRRLKSYSQKLSEKMVFGSSDFKNFEHFDFVIVGGGPAGLAPLLAAAKSGDLPKLLEKGLCLIERSSKVGAGRLGKYIITSDSSAATFLSCIQDCPVPELAELVSHPIAMEIASAGIDCIPLTLAASFMDLIGETLTKLINSYPSSLVLTDTELTNLRRREDGSWSVNIRLLRSEQTMTLNASAVLMSTGAIQSKERLCQEMVSGKPLLPVFGKKLIQSDDFLSHGIFDDTITGLENIEKPHVVIVGGSTSAMSCARHILRAFDERNIDGRITMLHRNELKVFYPSVEAASSEGYTEFNEDDICPLSGFVHRFGGFRFESRMLAKRLLGIGNEAPELRVTLYRLEGEPKADEEAWEIMENADLIVACLGYRPSAAIVLNSDDTIMPLQANDSSSPMVNDKCSIMDQNNEEIPGLFGIGLAAGFRPPPSMGGERSFNGQVNGLWLWQNDVGRMVAQRMIEHVSHGVLHAKNSHYRIESSLLH</sequence>
<comment type="similarity">
    <text evidence="2 3">Belongs to the DegT/DnrJ/EryC1 family.</text>
</comment>
<keyword evidence="5" id="KW-1185">Reference proteome</keyword>
<organism evidence="4 5">
    <name type="scientific">Kozakia baliensis</name>
    <dbReference type="NCBI Taxonomy" id="153496"/>
    <lineage>
        <taxon>Bacteria</taxon>
        <taxon>Pseudomonadati</taxon>
        <taxon>Pseudomonadota</taxon>
        <taxon>Alphaproteobacteria</taxon>
        <taxon>Acetobacterales</taxon>
        <taxon>Acetobacteraceae</taxon>
        <taxon>Kozakia</taxon>
    </lineage>
</organism>
<dbReference type="Gene3D" id="3.40.640.10">
    <property type="entry name" value="Type I PLP-dependent aspartate aminotransferase-like (Major domain)"/>
    <property type="match status" value="1"/>
</dbReference>
<evidence type="ECO:0000313" key="5">
    <source>
        <dbReference type="Proteomes" id="UP000179145"/>
    </source>
</evidence>
<dbReference type="SUPFAM" id="SSF51905">
    <property type="entry name" value="FAD/NAD(P)-binding domain"/>
    <property type="match status" value="2"/>
</dbReference>
<dbReference type="EMBL" id="CP014674">
    <property type="protein sequence ID" value="AOX17209.1"/>
    <property type="molecule type" value="Genomic_DNA"/>
</dbReference>
<dbReference type="GO" id="GO:0030170">
    <property type="term" value="F:pyridoxal phosphate binding"/>
    <property type="evidence" value="ECO:0007669"/>
    <property type="project" value="TreeGrafter"/>
</dbReference>
<dbReference type="PRINTS" id="PR00368">
    <property type="entry name" value="FADPNR"/>
</dbReference>
<evidence type="ECO:0000256" key="2">
    <source>
        <dbReference type="ARBA" id="ARBA00037999"/>
    </source>
</evidence>
<dbReference type="InterPro" id="IPR015424">
    <property type="entry name" value="PyrdxlP-dep_Trfase"/>
</dbReference>
<dbReference type="InterPro" id="IPR000653">
    <property type="entry name" value="DegT/StrS_aminotransferase"/>
</dbReference>
<protein>
    <submittedName>
        <fullName evidence="4">Uncharacterized protein</fullName>
    </submittedName>
</protein>
<dbReference type="Pfam" id="PF01041">
    <property type="entry name" value="DegT_DnrJ_EryC1"/>
    <property type="match status" value="1"/>
</dbReference>
<evidence type="ECO:0000313" key="4">
    <source>
        <dbReference type="EMBL" id="AOX17209.1"/>
    </source>
</evidence>
<gene>
    <name evidence="4" type="ORF">A0U89_08720</name>
</gene>
<evidence type="ECO:0000256" key="1">
    <source>
        <dbReference type="ARBA" id="ARBA00022898"/>
    </source>
</evidence>
<name>A0A1D8UU93_9PROT</name>